<dbReference type="SMART" id="SM00867">
    <property type="entry name" value="YceI"/>
    <property type="match status" value="1"/>
</dbReference>
<dbReference type="RefSeq" id="WP_184132558.1">
    <property type="nucleotide sequence ID" value="NZ_JACHKT010000008.1"/>
</dbReference>
<dbReference type="EMBL" id="JACHKT010000008">
    <property type="protein sequence ID" value="MBB6002809.1"/>
    <property type="molecule type" value="Genomic_DNA"/>
</dbReference>
<name>A0A841EN22_9BACT</name>
<comment type="caution">
    <text evidence="3">The sequence shown here is derived from an EMBL/GenBank/DDBJ whole genome shotgun (WGS) entry which is preliminary data.</text>
</comment>
<evidence type="ECO:0000313" key="3">
    <source>
        <dbReference type="EMBL" id="MBB6002809.1"/>
    </source>
</evidence>
<dbReference type="InterPro" id="IPR036761">
    <property type="entry name" value="TTHA0802/YceI-like_sf"/>
</dbReference>
<feature type="domain" description="Lipid/polyisoprenoid-binding YceI-like" evidence="2">
    <location>
        <begin position="21"/>
        <end position="175"/>
    </location>
</feature>
<evidence type="ECO:0000313" key="4">
    <source>
        <dbReference type="Proteomes" id="UP000524404"/>
    </source>
</evidence>
<accession>A0A841EN22</accession>
<dbReference type="Pfam" id="PF04264">
    <property type="entry name" value="YceI"/>
    <property type="match status" value="1"/>
</dbReference>
<dbReference type="Proteomes" id="UP000524404">
    <property type="component" value="Unassembled WGS sequence"/>
</dbReference>
<dbReference type="Gene3D" id="2.40.128.110">
    <property type="entry name" value="Lipid/polyisoprenoid-binding, YceI-like"/>
    <property type="match status" value="1"/>
</dbReference>
<protein>
    <submittedName>
        <fullName evidence="3">Polyisoprenoid-binding protein YceI</fullName>
    </submittedName>
</protein>
<organism evidence="3 4">
    <name type="scientific">Arcicella rosea</name>
    <dbReference type="NCBI Taxonomy" id="502909"/>
    <lineage>
        <taxon>Bacteria</taxon>
        <taxon>Pseudomonadati</taxon>
        <taxon>Bacteroidota</taxon>
        <taxon>Cytophagia</taxon>
        <taxon>Cytophagales</taxon>
        <taxon>Flectobacillaceae</taxon>
        <taxon>Arcicella</taxon>
    </lineage>
</organism>
<evidence type="ECO:0000256" key="1">
    <source>
        <dbReference type="SAM" id="SignalP"/>
    </source>
</evidence>
<keyword evidence="4" id="KW-1185">Reference proteome</keyword>
<dbReference type="PANTHER" id="PTHR34406">
    <property type="entry name" value="PROTEIN YCEI"/>
    <property type="match status" value="1"/>
</dbReference>
<reference evidence="3 4" key="1">
    <citation type="submission" date="2020-08" db="EMBL/GenBank/DDBJ databases">
        <title>Functional genomics of gut bacteria from endangered species of beetles.</title>
        <authorList>
            <person name="Carlos-Shanley C."/>
        </authorList>
    </citation>
    <scope>NUCLEOTIDE SEQUENCE [LARGE SCALE GENOMIC DNA]</scope>
    <source>
        <strain evidence="3 4">S00070</strain>
    </source>
</reference>
<evidence type="ECO:0000259" key="2">
    <source>
        <dbReference type="SMART" id="SM00867"/>
    </source>
</evidence>
<keyword evidence="1" id="KW-0732">Signal</keyword>
<proteinExistence type="predicted"/>
<feature type="signal peptide" evidence="1">
    <location>
        <begin position="1"/>
        <end position="19"/>
    </location>
</feature>
<dbReference type="SUPFAM" id="SSF101874">
    <property type="entry name" value="YceI-like"/>
    <property type="match status" value="1"/>
</dbReference>
<sequence length="177" mass="19701">MKKILICLLFVNIITNSFAQQWRPVTAGVSFKIKMLGSTVDGKFKGFMGAIKFDTKDLSNASFVASVEVNTLDTDNNLRNRHLKEKEDFFNVAKYPTIKMKSTKIEKVGESYIGYFDLTMKETTKNIKVPFTFKQEGNNATFSGSTTINRRDWAVGGGTLGLSSDVTFTILVNAVAQ</sequence>
<gene>
    <name evidence="3" type="ORF">HNP25_001461</name>
</gene>
<dbReference type="AlphaFoldDB" id="A0A841EN22"/>
<dbReference type="PANTHER" id="PTHR34406:SF1">
    <property type="entry name" value="PROTEIN YCEI"/>
    <property type="match status" value="1"/>
</dbReference>
<dbReference type="InterPro" id="IPR007372">
    <property type="entry name" value="Lipid/polyisoprenoid-bd_YceI"/>
</dbReference>
<feature type="chain" id="PRO_5032498045" evidence="1">
    <location>
        <begin position="20"/>
        <end position="177"/>
    </location>
</feature>